<dbReference type="InterPro" id="IPR052979">
    <property type="entry name" value="Adenylate-forming_domain"/>
</dbReference>
<dbReference type="AlphaFoldDB" id="A0A9P4J284"/>
<feature type="transmembrane region" description="Helical" evidence="1">
    <location>
        <begin position="310"/>
        <end position="332"/>
    </location>
</feature>
<evidence type="ECO:0000256" key="1">
    <source>
        <dbReference type="SAM" id="Phobius"/>
    </source>
</evidence>
<gene>
    <name evidence="2" type="ORF">K461DRAFT_278183</name>
</gene>
<dbReference type="PANTHER" id="PTHR33927">
    <property type="entry name" value="TRANSMEMBRANE PROTEIN"/>
    <property type="match status" value="1"/>
</dbReference>
<accession>A0A9P4J284</accession>
<dbReference type="InterPro" id="IPR039261">
    <property type="entry name" value="FNR_nucleotide-bd"/>
</dbReference>
<feature type="transmembrane region" description="Helical" evidence="1">
    <location>
        <begin position="229"/>
        <end position="248"/>
    </location>
</feature>
<reference evidence="2" key="1">
    <citation type="journal article" date="2020" name="Stud. Mycol.">
        <title>101 Dothideomycetes genomes: a test case for predicting lifestyles and emergence of pathogens.</title>
        <authorList>
            <person name="Haridas S."/>
            <person name="Albert R."/>
            <person name="Binder M."/>
            <person name="Bloem J."/>
            <person name="Labutti K."/>
            <person name="Salamov A."/>
            <person name="Andreopoulos B."/>
            <person name="Baker S."/>
            <person name="Barry K."/>
            <person name="Bills G."/>
            <person name="Bluhm B."/>
            <person name="Cannon C."/>
            <person name="Castanera R."/>
            <person name="Culley D."/>
            <person name="Daum C."/>
            <person name="Ezra D."/>
            <person name="Gonzalez J."/>
            <person name="Henrissat B."/>
            <person name="Kuo A."/>
            <person name="Liang C."/>
            <person name="Lipzen A."/>
            <person name="Lutzoni F."/>
            <person name="Magnuson J."/>
            <person name="Mondo S."/>
            <person name="Nolan M."/>
            <person name="Ohm R."/>
            <person name="Pangilinan J."/>
            <person name="Park H.-J."/>
            <person name="Ramirez L."/>
            <person name="Alfaro M."/>
            <person name="Sun H."/>
            <person name="Tritt A."/>
            <person name="Yoshinaga Y."/>
            <person name="Zwiers L.-H."/>
            <person name="Turgeon B."/>
            <person name="Goodwin S."/>
            <person name="Spatafora J."/>
            <person name="Crous P."/>
            <person name="Grigoriev I."/>
        </authorList>
    </citation>
    <scope>NUCLEOTIDE SEQUENCE</scope>
    <source>
        <strain evidence="2">CBS 260.36</strain>
    </source>
</reference>
<keyword evidence="1" id="KW-0812">Transmembrane</keyword>
<name>A0A9P4J284_9PEZI</name>
<feature type="transmembrane region" description="Helical" evidence="1">
    <location>
        <begin position="411"/>
        <end position="432"/>
    </location>
</feature>
<evidence type="ECO:0008006" key="4">
    <source>
        <dbReference type="Google" id="ProtNLM"/>
    </source>
</evidence>
<keyword evidence="1" id="KW-0472">Membrane</keyword>
<sequence>MMLGHMFAGLVTQCEIDTGLLSLSVYLARHFNLPMFPTPLVPEDWTRPISSPSIPSKLPRIFDDFDSLTQTSVHVYTLPADLDQTRIPPSGPIAVATLTLDHEPGTQAMPKDQSVGDKPRVKAEECTIGVVSAQREIASGWQCFMDTYAMNATNANGSIDRGDFDMEYKHTLCTTSTVRLHGSDLLPDTIITTDAELKRIQQITPLPSTSTPQTYNLLRWGFFSVYRKMFAFVLSVNLTAMVAFFYQLKSNESIVNYGNAATAASANFCVSILIRNEHIINLGFRCVCCLPVSAPLGIRRRAAKVYSHGGIHSGCGVSGTFWYIAFTVLIMIQYRQDGLVGPALAVTTAFALFLLIIILAFAHPKLRTRMHNHFEASHRYGGWLAIFVLWAQTLILVFSKGQQEKQAYGTVVIHTPPFWFLLVITMLLVYPWTQLRSRQCQVEQLSSHATRLYFNHANVSSCVAVRLTDAPLCETHAFATIPNYSDQEKGFSVLISNAGDWTNKIISNPPSHIYIKGVPTMGVMRVALIFKKVLVIATGSGIGPCMSMLQAYPDYPMRVLWSTKDPEATYGSRILQSVFRADPNAVIIDTQKNGRPDIVALAYALFVQSECEAAIVVSNPALTRKLVFGLESRGVPAYGPVFDS</sequence>
<dbReference type="EMBL" id="ML996085">
    <property type="protein sequence ID" value="KAF2153369.1"/>
    <property type="molecule type" value="Genomic_DNA"/>
</dbReference>
<organism evidence="2 3">
    <name type="scientific">Myriangium duriaei CBS 260.36</name>
    <dbReference type="NCBI Taxonomy" id="1168546"/>
    <lineage>
        <taxon>Eukaryota</taxon>
        <taxon>Fungi</taxon>
        <taxon>Dikarya</taxon>
        <taxon>Ascomycota</taxon>
        <taxon>Pezizomycotina</taxon>
        <taxon>Dothideomycetes</taxon>
        <taxon>Dothideomycetidae</taxon>
        <taxon>Myriangiales</taxon>
        <taxon>Myriangiaceae</taxon>
        <taxon>Myriangium</taxon>
    </lineage>
</organism>
<feature type="transmembrane region" description="Helical" evidence="1">
    <location>
        <begin position="382"/>
        <end position="399"/>
    </location>
</feature>
<dbReference type="PANTHER" id="PTHR33927:SF5">
    <property type="entry name" value="ENZYME, PUTATIVE (AFU_ORTHOLOGUE AFUA_8G01222)-RELATED"/>
    <property type="match status" value="1"/>
</dbReference>
<feature type="transmembrane region" description="Helical" evidence="1">
    <location>
        <begin position="254"/>
        <end position="274"/>
    </location>
</feature>
<proteinExistence type="predicted"/>
<keyword evidence="3" id="KW-1185">Reference proteome</keyword>
<feature type="transmembrane region" description="Helical" evidence="1">
    <location>
        <begin position="339"/>
        <end position="362"/>
    </location>
</feature>
<dbReference type="Gene3D" id="3.40.50.80">
    <property type="entry name" value="Nucleotide-binding domain of ferredoxin-NADP reductase (FNR) module"/>
    <property type="match status" value="1"/>
</dbReference>
<dbReference type="SUPFAM" id="SSF52343">
    <property type="entry name" value="Ferredoxin reductase-like, C-terminal NADP-linked domain"/>
    <property type="match status" value="1"/>
</dbReference>
<evidence type="ECO:0000313" key="3">
    <source>
        <dbReference type="Proteomes" id="UP000799439"/>
    </source>
</evidence>
<dbReference type="OrthoDB" id="3142841at2759"/>
<evidence type="ECO:0000313" key="2">
    <source>
        <dbReference type="EMBL" id="KAF2153369.1"/>
    </source>
</evidence>
<keyword evidence="1" id="KW-1133">Transmembrane helix</keyword>
<comment type="caution">
    <text evidence="2">The sequence shown here is derived from an EMBL/GenBank/DDBJ whole genome shotgun (WGS) entry which is preliminary data.</text>
</comment>
<protein>
    <recommendedName>
        <fullName evidence="4">Integral membrane protein TmpA</fullName>
    </recommendedName>
</protein>
<dbReference type="Proteomes" id="UP000799439">
    <property type="component" value="Unassembled WGS sequence"/>
</dbReference>